<dbReference type="RefSeq" id="WP_146848739.1">
    <property type="nucleotide sequence ID" value="NZ_BKAG01000002.1"/>
</dbReference>
<gene>
    <name evidence="8 13" type="primary">der</name>
    <name evidence="13" type="ORF">BGE01nite_05690</name>
</gene>
<reference evidence="13 14" key="1">
    <citation type="submission" date="2019-07" db="EMBL/GenBank/DDBJ databases">
        <title>Whole genome shotgun sequence of Brevifollis gellanilyticus NBRC 108608.</title>
        <authorList>
            <person name="Hosoyama A."/>
            <person name="Uohara A."/>
            <person name="Ohji S."/>
            <person name="Ichikawa N."/>
        </authorList>
    </citation>
    <scope>NUCLEOTIDE SEQUENCE [LARGE SCALE GENOMIC DNA]</scope>
    <source>
        <strain evidence="13 14">NBRC 108608</strain>
    </source>
</reference>
<evidence type="ECO:0000259" key="12">
    <source>
        <dbReference type="PROSITE" id="PS51712"/>
    </source>
</evidence>
<dbReference type="PANTHER" id="PTHR43834">
    <property type="entry name" value="GTPASE DER"/>
    <property type="match status" value="1"/>
</dbReference>
<feature type="region of interest" description="Disordered" evidence="11">
    <location>
        <begin position="451"/>
        <end position="475"/>
    </location>
</feature>
<feature type="domain" description="EngA-type G" evidence="12">
    <location>
        <begin position="184"/>
        <end position="362"/>
    </location>
</feature>
<evidence type="ECO:0000256" key="5">
    <source>
        <dbReference type="ARBA" id="ARBA00022741"/>
    </source>
</evidence>
<dbReference type="InterPro" id="IPR015946">
    <property type="entry name" value="KH_dom-like_a/b"/>
</dbReference>
<dbReference type="InterPro" id="IPR003593">
    <property type="entry name" value="AAA+_ATPase"/>
</dbReference>
<dbReference type="InterPro" id="IPR006073">
    <property type="entry name" value="GTP-bd"/>
</dbReference>
<dbReference type="PANTHER" id="PTHR43834:SF6">
    <property type="entry name" value="GTPASE DER"/>
    <property type="match status" value="1"/>
</dbReference>
<dbReference type="GO" id="GO:0043022">
    <property type="term" value="F:ribosome binding"/>
    <property type="evidence" value="ECO:0007669"/>
    <property type="project" value="TreeGrafter"/>
</dbReference>
<evidence type="ECO:0000256" key="2">
    <source>
        <dbReference type="ARBA" id="ARBA00020953"/>
    </source>
</evidence>
<dbReference type="PRINTS" id="PR00449">
    <property type="entry name" value="RASTRNSFRMNG"/>
</dbReference>
<dbReference type="InterPro" id="IPR031166">
    <property type="entry name" value="G_ENGA"/>
</dbReference>
<accession>A0A512M3K3</accession>
<dbReference type="Proteomes" id="UP000321577">
    <property type="component" value="Unassembled WGS sequence"/>
</dbReference>
<dbReference type="InterPro" id="IPR005225">
    <property type="entry name" value="Small_GTP-bd"/>
</dbReference>
<dbReference type="CDD" id="cd01894">
    <property type="entry name" value="EngA1"/>
    <property type="match status" value="1"/>
</dbReference>
<dbReference type="SUPFAM" id="SSF52540">
    <property type="entry name" value="P-loop containing nucleoside triphosphate hydrolases"/>
    <property type="match status" value="2"/>
</dbReference>
<dbReference type="EMBL" id="BKAG01000002">
    <property type="protein sequence ID" value="GEP41278.1"/>
    <property type="molecule type" value="Genomic_DNA"/>
</dbReference>
<evidence type="ECO:0000256" key="1">
    <source>
        <dbReference type="ARBA" id="ARBA00008279"/>
    </source>
</evidence>
<dbReference type="GO" id="GO:0005525">
    <property type="term" value="F:GTP binding"/>
    <property type="evidence" value="ECO:0007669"/>
    <property type="project" value="UniProtKB-UniRule"/>
</dbReference>
<evidence type="ECO:0000256" key="9">
    <source>
        <dbReference type="PROSITE-ProRule" id="PRU01049"/>
    </source>
</evidence>
<keyword evidence="6 8" id="KW-0342">GTP-binding</keyword>
<dbReference type="SMART" id="SM00173">
    <property type="entry name" value="RAS"/>
    <property type="match status" value="1"/>
</dbReference>
<evidence type="ECO:0000256" key="4">
    <source>
        <dbReference type="ARBA" id="ARBA00022737"/>
    </source>
</evidence>
<evidence type="ECO:0000256" key="8">
    <source>
        <dbReference type="HAMAP-Rule" id="MF_00195"/>
    </source>
</evidence>
<feature type="binding site" evidence="8">
    <location>
        <begin position="8"/>
        <end position="15"/>
    </location>
    <ligand>
        <name>GTP</name>
        <dbReference type="ChEBI" id="CHEBI:37565"/>
        <label>1</label>
    </ligand>
</feature>
<comment type="function">
    <text evidence="8 10">GTPase that plays an essential role in the late steps of ribosome biogenesis.</text>
</comment>
<comment type="similarity">
    <text evidence="1 8 9 10">Belongs to the TRAFAC class TrmE-Era-EngA-EngB-Septin-like GTPase superfamily. EngA (Der) GTPase family.</text>
</comment>
<evidence type="ECO:0000313" key="14">
    <source>
        <dbReference type="Proteomes" id="UP000321577"/>
    </source>
</evidence>
<dbReference type="Pfam" id="PF01926">
    <property type="entry name" value="MMR_HSR1"/>
    <property type="match status" value="2"/>
</dbReference>
<comment type="caution">
    <text evidence="13">The sequence shown here is derived from an EMBL/GenBank/DDBJ whole genome shotgun (WGS) entry which is preliminary data.</text>
</comment>
<dbReference type="Pfam" id="PF14714">
    <property type="entry name" value="KH_dom-like"/>
    <property type="match status" value="1"/>
</dbReference>
<evidence type="ECO:0000313" key="13">
    <source>
        <dbReference type="EMBL" id="GEP41278.1"/>
    </source>
</evidence>
<evidence type="ECO:0000256" key="11">
    <source>
        <dbReference type="SAM" id="MobiDB-lite"/>
    </source>
</evidence>
<dbReference type="CDD" id="cd01895">
    <property type="entry name" value="EngA2"/>
    <property type="match status" value="1"/>
</dbReference>
<keyword evidence="4 10" id="KW-0677">Repeat</keyword>
<dbReference type="InterPro" id="IPR027417">
    <property type="entry name" value="P-loop_NTPase"/>
</dbReference>
<feature type="binding site" evidence="8">
    <location>
        <begin position="302"/>
        <end position="305"/>
    </location>
    <ligand>
        <name>GTP</name>
        <dbReference type="ChEBI" id="CHEBI:37565"/>
        <label>2</label>
    </ligand>
</feature>
<evidence type="ECO:0000256" key="10">
    <source>
        <dbReference type="RuleBase" id="RU004481"/>
    </source>
</evidence>
<feature type="binding site" evidence="8">
    <location>
        <begin position="237"/>
        <end position="241"/>
    </location>
    <ligand>
        <name>GTP</name>
        <dbReference type="ChEBI" id="CHEBI:37565"/>
        <label>2</label>
    </ligand>
</feature>
<feature type="binding site" evidence="8">
    <location>
        <begin position="55"/>
        <end position="59"/>
    </location>
    <ligand>
        <name>GTP</name>
        <dbReference type="ChEBI" id="CHEBI:37565"/>
        <label>1</label>
    </ligand>
</feature>
<name>A0A512M3K3_9BACT</name>
<dbReference type="AlphaFoldDB" id="A0A512M3K3"/>
<proteinExistence type="inferred from homology"/>
<feature type="binding site" evidence="8">
    <location>
        <begin position="118"/>
        <end position="121"/>
    </location>
    <ligand>
        <name>GTP</name>
        <dbReference type="ChEBI" id="CHEBI:37565"/>
        <label>1</label>
    </ligand>
</feature>
<protein>
    <recommendedName>
        <fullName evidence="2 8">GTPase Der</fullName>
    </recommendedName>
    <alternativeName>
        <fullName evidence="7 8">GTP-binding protein EngA</fullName>
    </alternativeName>
</protein>
<evidence type="ECO:0000256" key="3">
    <source>
        <dbReference type="ARBA" id="ARBA00022517"/>
    </source>
</evidence>
<dbReference type="Gene3D" id="3.30.300.20">
    <property type="match status" value="1"/>
</dbReference>
<dbReference type="InterPro" id="IPR016484">
    <property type="entry name" value="GTPase_Der"/>
</dbReference>
<dbReference type="HAMAP" id="MF_00195">
    <property type="entry name" value="GTPase_Der"/>
    <property type="match status" value="1"/>
</dbReference>
<dbReference type="NCBIfam" id="TIGR03594">
    <property type="entry name" value="GTPase_EngA"/>
    <property type="match status" value="1"/>
</dbReference>
<dbReference type="OrthoDB" id="9805918at2"/>
<keyword evidence="3 8" id="KW-0690">Ribosome biogenesis</keyword>
<dbReference type="PROSITE" id="PS51712">
    <property type="entry name" value="G_ENGA"/>
    <property type="match status" value="1"/>
</dbReference>
<sequence length="475" mass="52683">MKTVAIVGRPNVGKSALFNRLAGLNISIVHDLAGVTRDRITAECRRGPQVFQIMDTGGIGANTEDILTEQVQVEASIALDVADLLLFVVDVFEGVSPIDQTLATIMRRTRKPVILVCNKADSEKRRLGSGEFSRLGFEDIAEVSAVHGFGIDPLVDMISEKLELREISEEEENEVQEQRRNRPLKLAIIGRPNAGKSSLVNAILGQERAIVSEVAGTTRDSLDIHCTFNGKQYQLIDTAGIRRQAKVDTDVEIFSIQRSYQAIKRADICLLVVDCAEGAKMQDRKIAQLILEEKKPCILVMNKFDLFHPTAKQKDRLDELKEMMGREFFFLTYAPLVATSAKEKDNIGKLFVQIEAVRKGVQTRIGTGVLNRLLHEAIENTPGPLGRSRYAFKLLYVTQVGDTDEYAQVPVPHFVMFANRATKMTESYLRFLESVIRTEWPAPGVPFRMSVRGKDPKATGNRVGGKGARGGKGKS</sequence>
<dbReference type="PIRSF" id="PIRSF006485">
    <property type="entry name" value="GTP-binding_EngA"/>
    <property type="match status" value="1"/>
</dbReference>
<dbReference type="SMART" id="SM00382">
    <property type="entry name" value="AAA"/>
    <property type="match status" value="2"/>
</dbReference>
<comment type="subunit">
    <text evidence="8">Associates with the 50S ribosomal subunit.</text>
</comment>
<dbReference type="Gene3D" id="3.40.50.300">
    <property type="entry name" value="P-loop containing nucleotide triphosphate hydrolases"/>
    <property type="match status" value="2"/>
</dbReference>
<organism evidence="13 14">
    <name type="scientific">Brevifollis gellanilyticus</name>
    <dbReference type="NCBI Taxonomy" id="748831"/>
    <lineage>
        <taxon>Bacteria</taxon>
        <taxon>Pseudomonadati</taxon>
        <taxon>Verrucomicrobiota</taxon>
        <taxon>Verrucomicrobiia</taxon>
        <taxon>Verrucomicrobiales</taxon>
        <taxon>Verrucomicrobiaceae</taxon>
    </lineage>
</organism>
<keyword evidence="5 8" id="KW-0547">Nucleotide-binding</keyword>
<feature type="binding site" evidence="8">
    <location>
        <begin position="190"/>
        <end position="197"/>
    </location>
    <ligand>
        <name>GTP</name>
        <dbReference type="ChEBI" id="CHEBI:37565"/>
        <label>2</label>
    </ligand>
</feature>
<evidence type="ECO:0000256" key="6">
    <source>
        <dbReference type="ARBA" id="ARBA00023134"/>
    </source>
</evidence>
<dbReference type="NCBIfam" id="TIGR00231">
    <property type="entry name" value="small_GTP"/>
    <property type="match status" value="2"/>
</dbReference>
<dbReference type="GO" id="GO:0042254">
    <property type="term" value="P:ribosome biogenesis"/>
    <property type="evidence" value="ECO:0007669"/>
    <property type="project" value="UniProtKB-KW"/>
</dbReference>
<dbReference type="FunFam" id="3.40.50.300:FF:000040">
    <property type="entry name" value="GTPase Der"/>
    <property type="match status" value="1"/>
</dbReference>
<keyword evidence="14" id="KW-1185">Reference proteome</keyword>
<dbReference type="InterPro" id="IPR032859">
    <property type="entry name" value="KH_dom-like"/>
</dbReference>
<evidence type="ECO:0000256" key="7">
    <source>
        <dbReference type="ARBA" id="ARBA00032345"/>
    </source>
</evidence>